<organism evidence="5 6">
    <name type="scientific">Tetrapyrgos nigripes</name>
    <dbReference type="NCBI Taxonomy" id="182062"/>
    <lineage>
        <taxon>Eukaryota</taxon>
        <taxon>Fungi</taxon>
        <taxon>Dikarya</taxon>
        <taxon>Basidiomycota</taxon>
        <taxon>Agaricomycotina</taxon>
        <taxon>Agaricomycetes</taxon>
        <taxon>Agaricomycetidae</taxon>
        <taxon>Agaricales</taxon>
        <taxon>Marasmiineae</taxon>
        <taxon>Marasmiaceae</taxon>
        <taxon>Tetrapyrgos</taxon>
    </lineage>
</organism>
<dbReference type="Proteomes" id="UP000559256">
    <property type="component" value="Unassembled WGS sequence"/>
</dbReference>
<dbReference type="AlphaFoldDB" id="A0A8H5C4F9"/>
<gene>
    <name evidence="5" type="ORF">D9758_017596</name>
</gene>
<evidence type="ECO:0000313" key="5">
    <source>
        <dbReference type="EMBL" id="KAF5333953.1"/>
    </source>
</evidence>
<sequence>MHCLQMDVSDKESISNAIKYIDQAEGKLDILVNNAGIIGTPLDVLKGRDSPKDAKIGETAFTQDTFEDWGRVFRTNTAAPYFVTMGFVSLLEKGARARNGTSSVINISSVAATVKLSLVLLPREQSGRQPPHSTLRYAIRSAKHSYPRQHYFPGIFLSEVTAAAGLDINQLGSQPAPGIFNPAPLLRIGRPSEIGTAATFLASDSGEFVNGQNLGIDGGITLVNP</sequence>
<keyword evidence="3" id="KW-0560">Oxidoreductase</keyword>
<evidence type="ECO:0000256" key="4">
    <source>
        <dbReference type="RuleBase" id="RU000363"/>
    </source>
</evidence>
<dbReference type="PANTHER" id="PTHR43618:SF4">
    <property type="entry name" value="SHORT CHAIN DEHYDROGENASE_REDUCTASE FAMILY (AFU_ORTHOLOGUE AFUA_7G04540)"/>
    <property type="match status" value="1"/>
</dbReference>
<dbReference type="PRINTS" id="PR00081">
    <property type="entry name" value="GDHRDH"/>
</dbReference>
<dbReference type="Pfam" id="PF00106">
    <property type="entry name" value="adh_short"/>
    <property type="match status" value="1"/>
</dbReference>
<comment type="caution">
    <text evidence="5">The sequence shown here is derived from an EMBL/GenBank/DDBJ whole genome shotgun (WGS) entry which is preliminary data.</text>
</comment>
<dbReference type="OrthoDB" id="9876299at2759"/>
<evidence type="ECO:0000313" key="6">
    <source>
        <dbReference type="Proteomes" id="UP000559256"/>
    </source>
</evidence>
<evidence type="ECO:0000256" key="1">
    <source>
        <dbReference type="ARBA" id="ARBA00006484"/>
    </source>
</evidence>
<evidence type="ECO:0000256" key="2">
    <source>
        <dbReference type="ARBA" id="ARBA00022857"/>
    </source>
</evidence>
<dbReference type="EMBL" id="JAACJM010000277">
    <property type="protein sequence ID" value="KAF5333953.1"/>
    <property type="molecule type" value="Genomic_DNA"/>
</dbReference>
<dbReference type="GO" id="GO:0016491">
    <property type="term" value="F:oxidoreductase activity"/>
    <property type="evidence" value="ECO:0007669"/>
    <property type="project" value="UniProtKB-KW"/>
</dbReference>
<dbReference type="Gene3D" id="3.40.50.720">
    <property type="entry name" value="NAD(P)-binding Rossmann-like Domain"/>
    <property type="match status" value="2"/>
</dbReference>
<comment type="similarity">
    <text evidence="1 4">Belongs to the short-chain dehydrogenases/reductases (SDR) family.</text>
</comment>
<dbReference type="InterPro" id="IPR002347">
    <property type="entry name" value="SDR_fam"/>
</dbReference>
<evidence type="ECO:0000256" key="3">
    <source>
        <dbReference type="ARBA" id="ARBA00023002"/>
    </source>
</evidence>
<keyword evidence="6" id="KW-1185">Reference proteome</keyword>
<proteinExistence type="inferred from homology"/>
<name>A0A8H5C4F9_9AGAR</name>
<dbReference type="SUPFAM" id="SSF51735">
    <property type="entry name" value="NAD(P)-binding Rossmann-fold domains"/>
    <property type="match status" value="1"/>
</dbReference>
<dbReference type="PRINTS" id="PR00080">
    <property type="entry name" value="SDRFAMILY"/>
</dbReference>
<reference evidence="5 6" key="1">
    <citation type="journal article" date="2020" name="ISME J.">
        <title>Uncovering the hidden diversity of litter-decomposition mechanisms in mushroom-forming fungi.</title>
        <authorList>
            <person name="Floudas D."/>
            <person name="Bentzer J."/>
            <person name="Ahren D."/>
            <person name="Johansson T."/>
            <person name="Persson P."/>
            <person name="Tunlid A."/>
        </authorList>
    </citation>
    <scope>NUCLEOTIDE SEQUENCE [LARGE SCALE GENOMIC DNA]</scope>
    <source>
        <strain evidence="5 6">CBS 291.85</strain>
    </source>
</reference>
<keyword evidence="2" id="KW-0521">NADP</keyword>
<protein>
    <submittedName>
        <fullName evidence="5">Uncharacterized protein</fullName>
    </submittedName>
</protein>
<accession>A0A8H5C4F9</accession>
<dbReference type="CDD" id="cd05233">
    <property type="entry name" value="SDR_c"/>
    <property type="match status" value="1"/>
</dbReference>
<dbReference type="Pfam" id="PF13561">
    <property type="entry name" value="adh_short_C2"/>
    <property type="match status" value="1"/>
</dbReference>
<dbReference type="PANTHER" id="PTHR43618">
    <property type="entry name" value="7-ALPHA-HYDROXYSTEROID DEHYDROGENASE"/>
    <property type="match status" value="1"/>
</dbReference>
<dbReference type="InterPro" id="IPR036291">
    <property type="entry name" value="NAD(P)-bd_dom_sf"/>
</dbReference>
<dbReference type="InterPro" id="IPR052178">
    <property type="entry name" value="Sec_Metab_Biosynth_SDR"/>
</dbReference>